<evidence type="ECO:0000313" key="1">
    <source>
        <dbReference type="EMBL" id="KAI0064563.1"/>
    </source>
</evidence>
<dbReference type="Proteomes" id="UP000814140">
    <property type="component" value="Unassembled WGS sequence"/>
</dbReference>
<keyword evidence="2" id="KW-1185">Reference proteome</keyword>
<reference evidence="1" key="1">
    <citation type="submission" date="2021-03" db="EMBL/GenBank/DDBJ databases">
        <authorList>
            <consortium name="DOE Joint Genome Institute"/>
            <person name="Ahrendt S."/>
            <person name="Looney B.P."/>
            <person name="Miyauchi S."/>
            <person name="Morin E."/>
            <person name="Drula E."/>
            <person name="Courty P.E."/>
            <person name="Chicoki N."/>
            <person name="Fauchery L."/>
            <person name="Kohler A."/>
            <person name="Kuo A."/>
            <person name="Labutti K."/>
            <person name="Pangilinan J."/>
            <person name="Lipzen A."/>
            <person name="Riley R."/>
            <person name="Andreopoulos W."/>
            <person name="He G."/>
            <person name="Johnson J."/>
            <person name="Barry K.W."/>
            <person name="Grigoriev I.V."/>
            <person name="Nagy L."/>
            <person name="Hibbett D."/>
            <person name="Henrissat B."/>
            <person name="Matheny P.B."/>
            <person name="Labbe J."/>
            <person name="Martin F."/>
        </authorList>
    </citation>
    <scope>NUCLEOTIDE SEQUENCE</scope>
    <source>
        <strain evidence="1">HHB10654</strain>
    </source>
</reference>
<organism evidence="1 2">
    <name type="scientific">Artomyces pyxidatus</name>
    <dbReference type="NCBI Taxonomy" id="48021"/>
    <lineage>
        <taxon>Eukaryota</taxon>
        <taxon>Fungi</taxon>
        <taxon>Dikarya</taxon>
        <taxon>Basidiomycota</taxon>
        <taxon>Agaricomycotina</taxon>
        <taxon>Agaricomycetes</taxon>
        <taxon>Russulales</taxon>
        <taxon>Auriscalpiaceae</taxon>
        <taxon>Artomyces</taxon>
    </lineage>
</organism>
<comment type="caution">
    <text evidence="1">The sequence shown here is derived from an EMBL/GenBank/DDBJ whole genome shotgun (WGS) entry which is preliminary data.</text>
</comment>
<sequence>MGDLTKIIPPASLSDADRLTIFNHVFRRLAATRNTAELYAMAEGDVSGRSSPPESNSSGTMALFVLEVDLWVQSILSAAWIACREPGGGDCPTLDPLSDSSTGDLPTLPAAPLIEKTVNSILFLHITTTKSYSARSRAFLSQFGTLDERAISTTLKDPDAALKAASVQVDATKAQYAKHGRALRAVGMGVGAVAGGVLIGVTGGLAAPLVGAGVSAVFGALGLGGTAVGLLAGGLASSSVVCGALFGAYGARSTARMVERHTKEVRDLAVVPVRPPQETLALRLCVSGWLGTQDDVIAPWTVFEGDDTFALQWEVEALEALSSALSTLVKAQAMRYVKAQIIKHTFFASLMSSLAPLAWLQIGRIIDNPWTNTKALAIKTGAVLADLLVNRAFGERPITLTGYSLGALVIFTALSHLAELPPARTAHLVQDVFLFGAPVPSDPHAWAVVRRVVAGRLVNGYGAEDYVLAVLARASDASWGVAGLQAIEVMGVDNVEIVEVDGHLRWAGMVGKALVKCGAPGVRKGEAEKRAEDARREAEKETSRDEAESVLKEGPTGKPDEQ</sequence>
<accession>A0ACB8T7P4</accession>
<name>A0ACB8T7P4_9AGAM</name>
<evidence type="ECO:0000313" key="2">
    <source>
        <dbReference type="Proteomes" id="UP000814140"/>
    </source>
</evidence>
<reference evidence="1" key="2">
    <citation type="journal article" date="2022" name="New Phytol.">
        <title>Evolutionary transition to the ectomycorrhizal habit in the genomes of a hyperdiverse lineage of mushroom-forming fungi.</title>
        <authorList>
            <person name="Looney B."/>
            <person name="Miyauchi S."/>
            <person name="Morin E."/>
            <person name="Drula E."/>
            <person name="Courty P.E."/>
            <person name="Kohler A."/>
            <person name="Kuo A."/>
            <person name="LaButti K."/>
            <person name="Pangilinan J."/>
            <person name="Lipzen A."/>
            <person name="Riley R."/>
            <person name="Andreopoulos W."/>
            <person name="He G."/>
            <person name="Johnson J."/>
            <person name="Nolan M."/>
            <person name="Tritt A."/>
            <person name="Barry K.W."/>
            <person name="Grigoriev I.V."/>
            <person name="Nagy L.G."/>
            <person name="Hibbett D."/>
            <person name="Henrissat B."/>
            <person name="Matheny P.B."/>
            <person name="Labbe J."/>
            <person name="Martin F.M."/>
        </authorList>
    </citation>
    <scope>NUCLEOTIDE SEQUENCE</scope>
    <source>
        <strain evidence="1">HHB10654</strain>
    </source>
</reference>
<proteinExistence type="predicted"/>
<protein>
    <submittedName>
        <fullName evidence="1">DUF726-domain-containing protein</fullName>
    </submittedName>
</protein>
<dbReference type="EMBL" id="MU277198">
    <property type="protein sequence ID" value="KAI0064563.1"/>
    <property type="molecule type" value="Genomic_DNA"/>
</dbReference>
<gene>
    <name evidence="1" type="ORF">BV25DRAFT_1800504</name>
</gene>